<keyword evidence="1" id="KW-0677">Repeat</keyword>
<protein>
    <recommendedName>
        <fullName evidence="4">MAM domain-containing protein</fullName>
    </recommendedName>
</protein>
<evidence type="ECO:0000256" key="1">
    <source>
        <dbReference type="ARBA" id="ARBA00022737"/>
    </source>
</evidence>
<dbReference type="PANTHER" id="PTHR23282:SF101">
    <property type="entry name" value="MAM DOMAIN-CONTAINING PROTEIN"/>
    <property type="match status" value="1"/>
</dbReference>
<dbReference type="EnsemblMetazoa" id="BGLB017304-RA">
    <property type="protein sequence ID" value="BGLB017304-PA"/>
    <property type="gene ID" value="BGLB017304"/>
</dbReference>
<dbReference type="InterPro" id="IPR000998">
    <property type="entry name" value="MAM_dom"/>
</dbReference>
<feature type="domain" description="MAM" evidence="4">
    <location>
        <begin position="1275"/>
        <end position="1438"/>
    </location>
</feature>
<dbReference type="KEGG" id="bgt:106054420"/>
<accession>A0A2C9KBP7</accession>
<dbReference type="InterPro" id="IPR051560">
    <property type="entry name" value="MAM_domain-containing"/>
</dbReference>
<dbReference type="GO" id="GO:0016020">
    <property type="term" value="C:membrane"/>
    <property type="evidence" value="ECO:0007669"/>
    <property type="project" value="InterPro"/>
</dbReference>
<dbReference type="STRING" id="6526.A0A2C9KBP7"/>
<dbReference type="VEuPathDB" id="VectorBase:BGLAX_027801"/>
<keyword evidence="3" id="KW-0732">Signal</keyword>
<gene>
    <name evidence="5" type="primary">106054420</name>
</gene>
<dbReference type="VEuPathDB" id="VectorBase:BGLB017304"/>
<dbReference type="CDD" id="cd06263">
    <property type="entry name" value="MAM"/>
    <property type="match status" value="13"/>
</dbReference>
<reference evidence="5" key="1">
    <citation type="submission" date="2020-05" db="UniProtKB">
        <authorList>
            <consortium name="EnsemblMetazoa"/>
        </authorList>
    </citation>
    <scope>IDENTIFICATION</scope>
    <source>
        <strain evidence="5">BB02</strain>
    </source>
</reference>
<dbReference type="Proteomes" id="UP000076420">
    <property type="component" value="Unassembled WGS sequence"/>
</dbReference>
<feature type="domain" description="MAM" evidence="4">
    <location>
        <begin position="351"/>
        <end position="531"/>
    </location>
</feature>
<feature type="domain" description="MAM" evidence="4">
    <location>
        <begin position="25"/>
        <end position="183"/>
    </location>
</feature>
<evidence type="ECO:0000313" key="5">
    <source>
        <dbReference type="EnsemblMetazoa" id="BGLB017304-PA"/>
    </source>
</evidence>
<feature type="domain" description="MAM" evidence="4">
    <location>
        <begin position="2608"/>
        <end position="2661"/>
    </location>
</feature>
<feature type="chain" id="PRO_5012541957" description="MAM domain-containing protein" evidence="3">
    <location>
        <begin position="23"/>
        <end position="2661"/>
    </location>
</feature>
<feature type="domain" description="MAM" evidence="4">
    <location>
        <begin position="563"/>
        <end position="724"/>
    </location>
</feature>
<feature type="domain" description="MAM" evidence="4">
    <location>
        <begin position="1609"/>
        <end position="1745"/>
    </location>
</feature>
<dbReference type="VEuPathDB" id="VectorBase:BGLAX_044899"/>
<dbReference type="SUPFAM" id="SSF49899">
    <property type="entry name" value="Concanavalin A-like lectins/glucanases"/>
    <property type="match status" value="15"/>
</dbReference>
<feature type="domain" description="MAM" evidence="4">
    <location>
        <begin position="1440"/>
        <end position="1604"/>
    </location>
</feature>
<dbReference type="PROSITE" id="PS50060">
    <property type="entry name" value="MAM_2"/>
    <property type="match status" value="16"/>
</dbReference>
<feature type="domain" description="MAM" evidence="4">
    <location>
        <begin position="745"/>
        <end position="913"/>
    </location>
</feature>
<feature type="domain" description="MAM" evidence="4">
    <location>
        <begin position="915"/>
        <end position="1079"/>
    </location>
</feature>
<feature type="domain" description="MAM" evidence="4">
    <location>
        <begin position="2305"/>
        <end position="2373"/>
    </location>
</feature>
<dbReference type="PANTHER" id="PTHR23282">
    <property type="entry name" value="APICAL ENDOSOMAL GLYCOPROTEIN PRECURSOR"/>
    <property type="match status" value="1"/>
</dbReference>
<evidence type="ECO:0000256" key="2">
    <source>
        <dbReference type="SAM" id="MobiDB-lite"/>
    </source>
</evidence>
<name>A0A2C9KBP7_BIOGL</name>
<evidence type="ECO:0000313" key="6">
    <source>
        <dbReference type="Proteomes" id="UP000076420"/>
    </source>
</evidence>
<dbReference type="InterPro" id="IPR013320">
    <property type="entry name" value="ConA-like_dom_sf"/>
</dbReference>
<dbReference type="PROSITE" id="PS00740">
    <property type="entry name" value="MAM_1"/>
    <property type="match status" value="2"/>
</dbReference>
<dbReference type="VEuPathDB" id="VectorBase:BGLAX_040130"/>
<sequence length="2661" mass="289358">MGGSNAILLTVAVVLLITAATAQNLNCTFETDFCAWTQSTADQQNWARISGKTLTANTGPNGDHTTSNGYYIYLETSVGNVGSKAQLLSPTITVPASRGCLQFWYSMYGEHVGDLTVYSVVGQSNTRLWTRHGNMGLPWKQAFVDVPAGVYMKLMFEATRGNGYLGDIAIDDISFSSNGICQGAGLGCDFEGSDMCGYVNNPTSVNKWIWGSGSTSSSVRPDRDHSTRTVGGHYVYVDSSMATPTTNSNTHAQLMTKSISGDRQRCLRFFYSMGGAHPGSLNIYTKNATLGTALWALRDFNGAGWMTAEVNLPARSTAYQVVFLVQVYATHSGAISIDDVNILDGSCRNPATCNFEQSDLCTWSNDQADQFDWIINRGGTSTSDTGPSNDFTYGNSTGENKQLTLSFILKHYSAFSIKDSQSYKNIKIYVNGLYSDVIPIFSRPACFNFMYHMKGSDIGTLNFYVKYGLTTMKVWTLSGDQGTSWNSGSFPLPIGARYSRSQILIEGITTAGYKGDIALDDLSLTTIVCQVNPPAANPLAISTTRATTRFTGSTTIPPNLPTVTCNFEGGFCGWTQMTGNNANWTRFRGSTPTGSTGPTGDHTTGNGYYIYLEADNARYNSKARLQSITITPRQNQQCFSFWYLMKGASIGALNIYVKLPSQTMQSLTPLWRRSGAQGNAWLKDSLTIPVGSPYAVVIEAVRGLSVLADIAVDDVSLVDGPCADVTTTRSPGASTVTPAVGAAIHKCDFEDGTAMCGFTQDVHDDFNWGLTSQGTGTLQTGPTNDHTYQTPLGHYAFIDASNQRIGAKAKLVSPTYNDYGKGDLCLHFFYYMYGDGVGTLNVYVQPVSQSVLGQPLWRMSGNQGQRWIVGAVPLHIGSLISGYQIIFEGVRGSNFRADIAIDDITVTVGACPNPGACDFENGRCSWTKDRTSTLDWGSLNPDTAKLTPPIDHSTSSARGTFLFLFSQTAHTAGDKVGLVSETFPPTSARCMNFWYFMSGNVQSYLNILITTPGSSNVRMVWQLKNQNQGPSWRQARVPIPSIAADYFITIQGVYGADMPNPNGGIGIDDISFLGYSCALFPPNAVPSVGLPINTTPSVRPLQGSPNCDFESGICAWRQDTTDDFDWTSRSGQTPSGGTGPIGDHSKSDGSGKYIYIETSAPQRPGQKARLISPDIGAGSYCVQFYYNMFGQTVGNLNLYVMTGLVLPTPLWSKSGTQGQAWKYQSVDVSSGRVFNIVFEGTVGSSYSGDIALDDILVTNGTCSSVAFASGNIYNSTCTFETDLCGFTQDTTDNFDWDRHKGYTSTITTGPTTDHTLQTPAGYYIYVESSAPRRPGDKARIETKTVPGNAASSQCVSFWYSMYGSTIGTLNVYLKRNGVLGSVAWFRIHDQGSGWKQATFSVPAGSSSFSVVFEGVVGNGIYSDIALDDITIMNSDCSHPGNCNFDTGMCTWKNDQTHDNFDWLITSQSTGSFNTGPVQDHTMNNATGKYVFIDASAPRVQGDKAWFVSQDLSPDMPSCLKFWYNMNGPTVGTLNIWVKQSSDNSLRPIWSLSGNQGQSWMIGQALIPRQTGSYQVIFEGVRGSNWNGDIALDDITFDNTSSCGGQSMIHSYGHRLGTTGKYLYLETSSPNVAGYVAILSSELFGPRDYVCFHFFYNMYGASIGTLRVRLVSYNASANGLPELSRQVLWELSGNQNQGWKEGVIPIVPQMNSYKVFIEGVVGFSYTGDIGIDDLKFTTDQPSNCRFTPSNAVYTATTAVTVTQPSANIPAGFQCNFDTDLCGWQQDQTDQKDWIRLSGSTPSASTGPSQDHTSGHGFYMYLETSVGHYNDTARLISPQITDNSPQCFTFWYHMYGTSVNSLDVQLWGTDNRFTQAWQTNGTQGNVWKQASINIGGGGTNIAPTAMVVLEAVQGSSFDGDIAIDDINLVPGMCSSSSGSLIDCDFESPDICGYLQDTMDVFDWTRASGGTDSYNTGPTNDHTYKTSAGHYLYTEASGRRLGDAARIWSRAFTPKPGQCLSFFYHMYGAGMGNLSISFGQWVNNGQSVKYSPVWSLSGPQPNNWIQQLVPLPNPPTTPISLVFEGDIGSSYLSDIAIDDIKLQDFCSSPGDCTFETGLCGWLASQSTFNGIIAQFMRTTANAAVFTNNLPHPVVDHTLSTGNGSYMILVSPANSARQQGQRVNLVSDVIRATGSNGACFHFWFVNYGATYSFLSVATENGPTLWRQNSTTATQTFTEAQLPIISSLPFKIVFNLQLRGGQGYVALDDFSVTDGFCQVKPANAVFGSLPTPPPGQSTVSSISSGPASNVDCNFEKDLCFWHQNTNDQFDWTRLSGRTGSSFTGPSVDHTLKTDSGFYLYIETSSPRRPNDTAVIESPGVTSFGAEYILLICNISSYLSIKANVGMSGPSCDFETDLCEYVQDRTDNYDWIRQSGSTTSYGTGPTNDHSYGTRYGHYMYTEANNASPGQSARLIAPQNKITTDMCLEFWYHMYGSGQGTLSVKTTVQSQSKTLWTKSGNQGNVWNRATFDIPGSQYYTDIIFEEIRGRDFSSDTAIDDIVLKYGKCSESNVFPTGARTSLTAITIPPTRISTTQSTTTRGFLGFTVVNVLDKLKCNFETPCQYQNDVNDKTNWLNNTGSTSSIGTGPPADHTLGTVQGWIHLYILL</sequence>
<dbReference type="Gene3D" id="2.60.120.200">
    <property type="match status" value="16"/>
</dbReference>
<feature type="domain" description="MAM" evidence="4">
    <location>
        <begin position="1771"/>
        <end position="1933"/>
    </location>
</feature>
<feature type="domain" description="MAM" evidence="4">
    <location>
        <begin position="2107"/>
        <end position="2274"/>
    </location>
</feature>
<feature type="region of interest" description="Disordered" evidence="2">
    <location>
        <begin position="1124"/>
        <end position="1148"/>
    </location>
</feature>
<dbReference type="SMART" id="SM00137">
    <property type="entry name" value="MAM"/>
    <property type="match status" value="14"/>
</dbReference>
<organism evidence="5 6">
    <name type="scientific">Biomphalaria glabrata</name>
    <name type="common">Bloodfluke planorb</name>
    <name type="synonym">Freshwater snail</name>
    <dbReference type="NCBI Taxonomy" id="6526"/>
    <lineage>
        <taxon>Eukaryota</taxon>
        <taxon>Metazoa</taxon>
        <taxon>Spiralia</taxon>
        <taxon>Lophotrochozoa</taxon>
        <taxon>Mollusca</taxon>
        <taxon>Gastropoda</taxon>
        <taxon>Heterobranchia</taxon>
        <taxon>Euthyneura</taxon>
        <taxon>Panpulmonata</taxon>
        <taxon>Hygrophila</taxon>
        <taxon>Lymnaeoidea</taxon>
        <taxon>Planorbidae</taxon>
        <taxon>Biomphalaria</taxon>
    </lineage>
</organism>
<dbReference type="Pfam" id="PF00629">
    <property type="entry name" value="MAM"/>
    <property type="match status" value="15"/>
</dbReference>
<evidence type="ECO:0000259" key="4">
    <source>
        <dbReference type="PROSITE" id="PS50060"/>
    </source>
</evidence>
<feature type="domain" description="MAM" evidence="4">
    <location>
        <begin position="2404"/>
        <end position="2563"/>
    </location>
</feature>
<feature type="domain" description="MAM" evidence="4">
    <location>
        <begin position="1939"/>
        <end position="2105"/>
    </location>
</feature>
<proteinExistence type="predicted"/>
<feature type="domain" description="MAM" evidence="4">
    <location>
        <begin position="186"/>
        <end position="349"/>
    </location>
</feature>
<dbReference type="PRINTS" id="PR00020">
    <property type="entry name" value="MAMDOMAIN"/>
</dbReference>
<feature type="domain" description="MAM" evidence="4">
    <location>
        <begin position="1105"/>
        <end position="1264"/>
    </location>
</feature>
<evidence type="ECO:0000256" key="3">
    <source>
        <dbReference type="SAM" id="SignalP"/>
    </source>
</evidence>
<dbReference type="OrthoDB" id="412155at2759"/>
<feature type="signal peptide" evidence="3">
    <location>
        <begin position="1"/>
        <end position="22"/>
    </location>
</feature>
<dbReference type="FunFam" id="2.60.120.200:FF:000128">
    <property type="entry name" value="enteropeptidase isoform X2"/>
    <property type="match status" value="4"/>
</dbReference>